<dbReference type="Gene3D" id="3.30.530.20">
    <property type="match status" value="1"/>
</dbReference>
<accession>W7IUT6</accession>
<dbReference type="Proteomes" id="UP000019277">
    <property type="component" value="Unassembled WGS sequence"/>
</dbReference>
<dbReference type="eggNOG" id="COG5637">
    <property type="taxonomic scope" value="Bacteria"/>
</dbReference>
<dbReference type="STRING" id="909613.UO65_4513"/>
<evidence type="ECO:0000313" key="2">
    <source>
        <dbReference type="Proteomes" id="UP000019277"/>
    </source>
</evidence>
<keyword evidence="2" id="KW-1185">Reference proteome</keyword>
<dbReference type="InterPro" id="IPR019587">
    <property type="entry name" value="Polyketide_cyclase/dehydratase"/>
</dbReference>
<name>W7IUT6_9PSEU</name>
<dbReference type="OrthoDB" id="5244508at2"/>
<protein>
    <recommendedName>
        <fullName evidence="3">Coenzyme Q-binding protein COQ10 START domain-containing protein</fullName>
    </recommendedName>
</protein>
<reference evidence="1 2" key="1">
    <citation type="journal article" date="2014" name="Genome Announc.">
        <title>Draft Genome Sequence of the Antitrypanosomally Active Sponge-Associated Bacterium Actinokineospora sp. Strain EG49.</title>
        <authorList>
            <person name="Harjes J."/>
            <person name="Ryu T."/>
            <person name="Abdelmohsen U.R."/>
            <person name="Moitinho-Silva L."/>
            <person name="Horn H."/>
            <person name="Ravasi T."/>
            <person name="Hentschel U."/>
        </authorList>
    </citation>
    <scope>NUCLEOTIDE SEQUENCE [LARGE SCALE GENOMIC DNA]</scope>
    <source>
        <strain evidence="1 2">EG49</strain>
    </source>
</reference>
<dbReference type="RefSeq" id="WP_052021566.1">
    <property type="nucleotide sequence ID" value="NZ_AYXG01000169.1"/>
</dbReference>
<evidence type="ECO:0008006" key="3">
    <source>
        <dbReference type="Google" id="ProtNLM"/>
    </source>
</evidence>
<proteinExistence type="predicted"/>
<dbReference type="Pfam" id="PF10604">
    <property type="entry name" value="Polyketide_cyc2"/>
    <property type="match status" value="1"/>
</dbReference>
<gene>
    <name evidence="1" type="ORF">UO65_4513</name>
</gene>
<dbReference type="EMBL" id="AYXG01000169">
    <property type="protein sequence ID" value="EWC60166.1"/>
    <property type="molecule type" value="Genomic_DNA"/>
</dbReference>
<sequence length="134" mass="14379">MCHYSHTATAAVPADEVFAYLADVRHLPEFFPRMVSAEPVGEQPSGNREVAIETDVDGERVAAKAWVLVDPETRSLRWGADGPNDYHGCLQVTDIGAGECSIEVSLHTARTDDPDVQSGIEMTVAQLTQAVAAA</sequence>
<dbReference type="CDD" id="cd07812">
    <property type="entry name" value="SRPBCC"/>
    <property type="match status" value="1"/>
</dbReference>
<dbReference type="AlphaFoldDB" id="W7IUT6"/>
<dbReference type="SUPFAM" id="SSF55961">
    <property type="entry name" value="Bet v1-like"/>
    <property type="match status" value="1"/>
</dbReference>
<organism evidence="1 2">
    <name type="scientific">Actinokineospora spheciospongiae</name>
    <dbReference type="NCBI Taxonomy" id="909613"/>
    <lineage>
        <taxon>Bacteria</taxon>
        <taxon>Bacillati</taxon>
        <taxon>Actinomycetota</taxon>
        <taxon>Actinomycetes</taxon>
        <taxon>Pseudonocardiales</taxon>
        <taxon>Pseudonocardiaceae</taxon>
        <taxon>Actinokineospora</taxon>
    </lineage>
</organism>
<comment type="caution">
    <text evidence="1">The sequence shown here is derived from an EMBL/GenBank/DDBJ whole genome shotgun (WGS) entry which is preliminary data.</text>
</comment>
<dbReference type="InterPro" id="IPR023393">
    <property type="entry name" value="START-like_dom_sf"/>
</dbReference>
<evidence type="ECO:0000313" key="1">
    <source>
        <dbReference type="EMBL" id="EWC60166.1"/>
    </source>
</evidence>